<dbReference type="SUPFAM" id="SSF50156">
    <property type="entry name" value="PDZ domain-like"/>
    <property type="match status" value="1"/>
</dbReference>
<evidence type="ECO:0000313" key="8">
    <source>
        <dbReference type="EMBL" id="MCL6729684.1"/>
    </source>
</evidence>
<dbReference type="CDD" id="cd07560">
    <property type="entry name" value="Peptidase_S41_CPP"/>
    <property type="match status" value="1"/>
</dbReference>
<dbReference type="SMART" id="SM00245">
    <property type="entry name" value="TSPc"/>
    <property type="match status" value="1"/>
</dbReference>
<dbReference type="InterPro" id="IPR005151">
    <property type="entry name" value="Tail-specific_protease"/>
</dbReference>
<evidence type="ECO:0000256" key="4">
    <source>
        <dbReference type="ARBA" id="ARBA00022825"/>
    </source>
</evidence>
<keyword evidence="2 5" id="KW-0645">Protease</keyword>
<dbReference type="Pfam" id="PF22694">
    <property type="entry name" value="CtpB_N-like"/>
    <property type="match status" value="1"/>
</dbReference>
<evidence type="ECO:0000313" key="9">
    <source>
        <dbReference type="Proteomes" id="UP001165342"/>
    </source>
</evidence>
<gene>
    <name evidence="8" type="ORF">LZ538_06385</name>
</gene>
<comment type="caution">
    <text evidence="8">The sequence shown here is derived from an EMBL/GenBank/DDBJ whole genome shotgun (WGS) entry which is preliminary data.</text>
</comment>
<dbReference type="NCBIfam" id="TIGR00225">
    <property type="entry name" value="prc"/>
    <property type="match status" value="1"/>
</dbReference>
<feature type="chain" id="PRO_5045445935" evidence="6">
    <location>
        <begin position="30"/>
        <end position="450"/>
    </location>
</feature>
<evidence type="ECO:0000256" key="3">
    <source>
        <dbReference type="ARBA" id="ARBA00022801"/>
    </source>
</evidence>
<dbReference type="Gene3D" id="3.30.750.44">
    <property type="match status" value="1"/>
</dbReference>
<evidence type="ECO:0000256" key="6">
    <source>
        <dbReference type="SAM" id="SignalP"/>
    </source>
</evidence>
<dbReference type="InterPro" id="IPR055210">
    <property type="entry name" value="CtpA/B_N"/>
</dbReference>
<dbReference type="InterPro" id="IPR001478">
    <property type="entry name" value="PDZ"/>
</dbReference>
<evidence type="ECO:0000256" key="2">
    <source>
        <dbReference type="ARBA" id="ARBA00022670"/>
    </source>
</evidence>
<dbReference type="InterPro" id="IPR041489">
    <property type="entry name" value="PDZ_6"/>
</dbReference>
<keyword evidence="3 5" id="KW-0378">Hydrolase</keyword>
<dbReference type="PROSITE" id="PS50106">
    <property type="entry name" value="PDZ"/>
    <property type="match status" value="1"/>
</dbReference>
<sequence>MRVRPGFARPLLIGLAVALAAPAFGAASAPPAPSTYDELERFMSVFERVKKNYVKPVDDHTLINGAIDGMLAALDPHSSYAEGQDFENLQTIADGNYGGLGLVTTIEDGLLKVVSTTEDTPAWRAGIKSGDYITHINGELMFGSTLDESVNKMRGEPGTKVELRIRREGNPKPIELSLVRGVIDVNPVKWEVRNRVGIINLNIFNGKSGQATREAIQKINAATNNNAVGYVLDLRSNGGGIVDEAVEIADMFLDQGEIVSQRGRSNDTIRRFYAHPGDLTNGKPLIVLVDAGSASASEIVAGALQDHHRGLVIGELSFGKGSVQSVFRMGADRALKLTTDLYYLPSGKSVQGGGIDPDIVVPQLSDEGRVSRLKVRESDLKRHLITEAGDEDALLKREDPPSARFTVTAADLKKKGIDDYQLDYAIKVLQRVSPVNIASEPHRGSERTTS</sequence>
<dbReference type="Pfam" id="PF17820">
    <property type="entry name" value="PDZ_6"/>
    <property type="match status" value="1"/>
</dbReference>
<dbReference type="InterPro" id="IPR029045">
    <property type="entry name" value="ClpP/crotonase-like_dom_sf"/>
</dbReference>
<keyword evidence="6" id="KW-0732">Signal</keyword>
<dbReference type="Gene3D" id="2.30.42.10">
    <property type="match status" value="1"/>
</dbReference>
<dbReference type="SMART" id="SM00228">
    <property type="entry name" value="PDZ"/>
    <property type="match status" value="1"/>
</dbReference>
<accession>A0ABT0S1F4</accession>
<dbReference type="Gene3D" id="3.90.226.10">
    <property type="entry name" value="2-enoyl-CoA Hydratase, Chain A, domain 1"/>
    <property type="match status" value="1"/>
</dbReference>
<feature type="domain" description="PDZ" evidence="7">
    <location>
        <begin position="89"/>
        <end position="154"/>
    </location>
</feature>
<dbReference type="Proteomes" id="UP001165342">
    <property type="component" value="Unassembled WGS sequence"/>
</dbReference>
<dbReference type="InterPro" id="IPR004447">
    <property type="entry name" value="Peptidase_S41A"/>
</dbReference>
<dbReference type="PANTHER" id="PTHR32060:SF30">
    <property type="entry name" value="CARBOXY-TERMINAL PROCESSING PROTEASE CTPA"/>
    <property type="match status" value="1"/>
</dbReference>
<protein>
    <submittedName>
        <fullName evidence="8">S41 family peptidase</fullName>
    </submittedName>
</protein>
<feature type="signal peptide" evidence="6">
    <location>
        <begin position="1"/>
        <end position="29"/>
    </location>
</feature>
<dbReference type="Pfam" id="PF03572">
    <property type="entry name" value="Peptidase_S41"/>
    <property type="match status" value="1"/>
</dbReference>
<dbReference type="CDD" id="cd06782">
    <property type="entry name" value="cpPDZ_CPP-like"/>
    <property type="match status" value="1"/>
</dbReference>
<evidence type="ECO:0000256" key="1">
    <source>
        <dbReference type="ARBA" id="ARBA00009179"/>
    </source>
</evidence>
<keyword evidence="9" id="KW-1185">Reference proteome</keyword>
<dbReference type="EMBL" id="JAMGBE010000002">
    <property type="protein sequence ID" value="MCL6729684.1"/>
    <property type="molecule type" value="Genomic_DNA"/>
</dbReference>
<dbReference type="InterPro" id="IPR036034">
    <property type="entry name" value="PDZ_sf"/>
</dbReference>
<proteinExistence type="inferred from homology"/>
<evidence type="ECO:0000259" key="7">
    <source>
        <dbReference type="PROSITE" id="PS50106"/>
    </source>
</evidence>
<keyword evidence="4 5" id="KW-0720">Serine protease</keyword>
<dbReference type="SUPFAM" id="SSF52096">
    <property type="entry name" value="ClpP/crotonase"/>
    <property type="match status" value="1"/>
</dbReference>
<dbReference type="RefSeq" id="WP_249831166.1">
    <property type="nucleotide sequence ID" value="NZ_JAMGBE010000002.1"/>
</dbReference>
<comment type="similarity">
    <text evidence="1 5">Belongs to the peptidase S41A family.</text>
</comment>
<reference evidence="8" key="1">
    <citation type="submission" date="2022-05" db="EMBL/GenBank/DDBJ databases">
        <authorList>
            <person name="Jo J.-H."/>
            <person name="Im W.-T."/>
        </authorList>
    </citation>
    <scope>NUCLEOTIDE SEQUENCE</scope>
    <source>
        <strain evidence="8">SE220</strain>
    </source>
</reference>
<name>A0ABT0S1F4_9SPHN</name>
<evidence type="ECO:0000256" key="5">
    <source>
        <dbReference type="RuleBase" id="RU004404"/>
    </source>
</evidence>
<organism evidence="8 9">
    <name type="scientific">Sphingomonas hankyongi</name>
    <dbReference type="NCBI Taxonomy" id="2908209"/>
    <lineage>
        <taxon>Bacteria</taxon>
        <taxon>Pseudomonadati</taxon>
        <taxon>Pseudomonadota</taxon>
        <taxon>Alphaproteobacteria</taxon>
        <taxon>Sphingomonadales</taxon>
        <taxon>Sphingomonadaceae</taxon>
        <taxon>Sphingomonas</taxon>
    </lineage>
</organism>
<dbReference type="PANTHER" id="PTHR32060">
    <property type="entry name" value="TAIL-SPECIFIC PROTEASE"/>
    <property type="match status" value="1"/>
</dbReference>